<evidence type="ECO:0000313" key="1">
    <source>
        <dbReference type="EMBL" id="JAH13304.1"/>
    </source>
</evidence>
<name>A0A0E9Q9A1_ANGAN</name>
<reference evidence="1" key="1">
    <citation type="submission" date="2014-11" db="EMBL/GenBank/DDBJ databases">
        <authorList>
            <person name="Amaro Gonzalez C."/>
        </authorList>
    </citation>
    <scope>NUCLEOTIDE SEQUENCE</scope>
</reference>
<organism evidence="1">
    <name type="scientific">Anguilla anguilla</name>
    <name type="common">European freshwater eel</name>
    <name type="synonym">Muraena anguilla</name>
    <dbReference type="NCBI Taxonomy" id="7936"/>
    <lineage>
        <taxon>Eukaryota</taxon>
        <taxon>Metazoa</taxon>
        <taxon>Chordata</taxon>
        <taxon>Craniata</taxon>
        <taxon>Vertebrata</taxon>
        <taxon>Euteleostomi</taxon>
        <taxon>Actinopterygii</taxon>
        <taxon>Neopterygii</taxon>
        <taxon>Teleostei</taxon>
        <taxon>Anguilliformes</taxon>
        <taxon>Anguillidae</taxon>
        <taxon>Anguilla</taxon>
    </lineage>
</organism>
<proteinExistence type="predicted"/>
<protein>
    <submittedName>
        <fullName evidence="1">Uncharacterized protein</fullName>
    </submittedName>
</protein>
<accession>A0A0E9Q9A1</accession>
<dbReference type="EMBL" id="GBXM01095273">
    <property type="protein sequence ID" value="JAH13304.1"/>
    <property type="molecule type" value="Transcribed_RNA"/>
</dbReference>
<reference evidence="1" key="2">
    <citation type="journal article" date="2015" name="Fish Shellfish Immunol.">
        <title>Early steps in the European eel (Anguilla anguilla)-Vibrio vulnificus interaction in the gills: Role of the RtxA13 toxin.</title>
        <authorList>
            <person name="Callol A."/>
            <person name="Pajuelo D."/>
            <person name="Ebbesson L."/>
            <person name="Teles M."/>
            <person name="MacKenzie S."/>
            <person name="Amaro C."/>
        </authorList>
    </citation>
    <scope>NUCLEOTIDE SEQUENCE</scope>
</reference>
<dbReference type="AlphaFoldDB" id="A0A0E9Q9A1"/>
<sequence length="35" mass="4046">MIIMESDRGKNWKNAMLRSMSSQGHQRSDTICPHV</sequence>